<evidence type="ECO:0000313" key="2">
    <source>
        <dbReference type="Proteomes" id="UP000054693"/>
    </source>
</evidence>
<evidence type="ECO:0000313" key="1">
    <source>
        <dbReference type="EMBL" id="KTD74137.1"/>
    </source>
</evidence>
<dbReference type="AlphaFoldDB" id="A0A0W0ZYS9"/>
<sequence>MREHYKFFKEVNTFKAHVQMILNRLRKQKDPNLINAINLVIDGHFYNSFPAEIATLNTLLNHPEQFIKNINSEAKEEIQSEIKEMLNCFVTEFCDDAICSRTVFRI</sequence>
<dbReference type="EMBL" id="LNZA01000001">
    <property type="protein sequence ID" value="KTD74137.1"/>
    <property type="molecule type" value="Genomic_DNA"/>
</dbReference>
<keyword evidence="2" id="KW-1185">Reference proteome</keyword>
<dbReference type="OrthoDB" id="5651471at2"/>
<name>A0A0W0ZYS9_9GAMM</name>
<gene>
    <name evidence="1" type="ORF">Ltuc_1984</name>
</gene>
<accession>A0A0W0ZYS9</accession>
<dbReference type="Proteomes" id="UP000054693">
    <property type="component" value="Unassembled WGS sequence"/>
</dbReference>
<reference evidence="1 2" key="1">
    <citation type="submission" date="2015-11" db="EMBL/GenBank/DDBJ databases">
        <title>Genomic analysis of 38 Legionella species identifies large and diverse effector repertoires.</title>
        <authorList>
            <person name="Burstein D."/>
            <person name="Amaro F."/>
            <person name="Zusman T."/>
            <person name="Lifshitz Z."/>
            <person name="Cohen O."/>
            <person name="Gilbert J.A."/>
            <person name="Pupko T."/>
            <person name="Shuman H.A."/>
            <person name="Segal G."/>
        </authorList>
    </citation>
    <scope>NUCLEOTIDE SEQUENCE [LARGE SCALE GENOMIC DNA]</scope>
    <source>
        <strain evidence="1 2">ATCC 49180</strain>
    </source>
</reference>
<organism evidence="1 2">
    <name type="scientific">Legionella tucsonensis</name>
    <dbReference type="NCBI Taxonomy" id="40335"/>
    <lineage>
        <taxon>Bacteria</taxon>
        <taxon>Pseudomonadati</taxon>
        <taxon>Pseudomonadota</taxon>
        <taxon>Gammaproteobacteria</taxon>
        <taxon>Legionellales</taxon>
        <taxon>Legionellaceae</taxon>
        <taxon>Legionella</taxon>
    </lineage>
</organism>
<protein>
    <submittedName>
        <fullName evidence="1">Uncharacterized protein</fullName>
    </submittedName>
</protein>
<dbReference type="RefSeq" id="WP_058521112.1">
    <property type="nucleotide sequence ID" value="NZ_CAAAIP010000007.1"/>
</dbReference>
<dbReference type="PATRIC" id="fig|40335.7.peg.2109"/>
<proteinExistence type="predicted"/>
<comment type="caution">
    <text evidence="1">The sequence shown here is derived from an EMBL/GenBank/DDBJ whole genome shotgun (WGS) entry which is preliminary data.</text>
</comment>